<dbReference type="GeneID" id="68294350"/>
<evidence type="ECO:0000313" key="7">
    <source>
        <dbReference type="Proteomes" id="UP000825890"/>
    </source>
</evidence>
<organism evidence="6 7">
    <name type="scientific">Cercospora kikuchii</name>
    <dbReference type="NCBI Taxonomy" id="84275"/>
    <lineage>
        <taxon>Eukaryota</taxon>
        <taxon>Fungi</taxon>
        <taxon>Dikarya</taxon>
        <taxon>Ascomycota</taxon>
        <taxon>Pezizomycotina</taxon>
        <taxon>Dothideomycetes</taxon>
        <taxon>Dothideomycetidae</taxon>
        <taxon>Mycosphaerellales</taxon>
        <taxon>Mycosphaerellaceae</taxon>
        <taxon>Cercospora</taxon>
    </lineage>
</organism>
<dbReference type="OrthoDB" id="341421at2759"/>
<proteinExistence type="predicted"/>
<evidence type="ECO:0000313" key="6">
    <source>
        <dbReference type="EMBL" id="GIZ45617.1"/>
    </source>
</evidence>
<evidence type="ECO:0000259" key="5">
    <source>
        <dbReference type="PROSITE" id="PS50865"/>
    </source>
</evidence>
<gene>
    <name evidence="6" type="ORF">CKM354_000877500</name>
</gene>
<sequence>MSPTPASGHAVGTKPPPPYVERWGARLFENGNDLQVVAKFNKEAGLQKLEDEANAKISDSALKVCYSMYAKLCRGVGAVEAVRNYLDSGVLAKMAAAQIKAYFNPTKMSEHTDHGYTCVIFAACAMSLGCKTYLDPKGYHMFFNTYNKFFLGICSTAPLTDEACCQIYHAAMSSRATPSSAGESFTPGVPHEFSSKSRVQVRAERLAAGLSEAQASPCWIEPHGMLAVGQNTPRRGPTIPSIIGPCGKADMGYMEDAECCGNERCGKASAKLRCGRCQDQLYCNKTCQSKDWARHKVVCRTPEMRKDIDEKPEKWTNIFDLLPGRI</sequence>
<dbReference type="Pfam" id="PF01753">
    <property type="entry name" value="zf-MYND"/>
    <property type="match status" value="1"/>
</dbReference>
<evidence type="ECO:0000256" key="2">
    <source>
        <dbReference type="ARBA" id="ARBA00022771"/>
    </source>
</evidence>
<evidence type="ECO:0000256" key="1">
    <source>
        <dbReference type="ARBA" id="ARBA00022723"/>
    </source>
</evidence>
<dbReference type="SUPFAM" id="SSF144232">
    <property type="entry name" value="HIT/MYND zinc finger-like"/>
    <property type="match status" value="1"/>
</dbReference>
<keyword evidence="3" id="KW-0862">Zinc</keyword>
<protein>
    <recommendedName>
        <fullName evidence="5">MYND-type domain-containing protein</fullName>
    </recommendedName>
</protein>
<accession>A0A9P3FIQ7</accession>
<comment type="caution">
    <text evidence="6">The sequence shown here is derived from an EMBL/GenBank/DDBJ whole genome shotgun (WGS) entry which is preliminary data.</text>
</comment>
<keyword evidence="2 4" id="KW-0863">Zinc-finger</keyword>
<feature type="domain" description="MYND-type" evidence="5">
    <location>
        <begin position="262"/>
        <end position="299"/>
    </location>
</feature>
<keyword evidence="1" id="KW-0479">Metal-binding</keyword>
<evidence type="ECO:0000256" key="4">
    <source>
        <dbReference type="PROSITE-ProRule" id="PRU00134"/>
    </source>
</evidence>
<dbReference type="Proteomes" id="UP000825890">
    <property type="component" value="Unassembled WGS sequence"/>
</dbReference>
<dbReference type="RefSeq" id="XP_044660104.1">
    <property type="nucleotide sequence ID" value="XM_044804169.1"/>
</dbReference>
<dbReference type="PROSITE" id="PS50865">
    <property type="entry name" value="ZF_MYND_2"/>
    <property type="match status" value="1"/>
</dbReference>
<dbReference type="AlphaFoldDB" id="A0A9P3FIQ7"/>
<dbReference type="GO" id="GO:0008270">
    <property type="term" value="F:zinc ion binding"/>
    <property type="evidence" value="ECO:0007669"/>
    <property type="project" value="UniProtKB-KW"/>
</dbReference>
<dbReference type="InterPro" id="IPR002893">
    <property type="entry name" value="Znf_MYND"/>
</dbReference>
<keyword evidence="7" id="KW-1185">Reference proteome</keyword>
<reference evidence="6 7" key="1">
    <citation type="submission" date="2021-01" db="EMBL/GenBank/DDBJ databases">
        <title>Cercospora kikuchii MAFF 305040 whole genome shotgun sequence.</title>
        <authorList>
            <person name="Kashiwa T."/>
            <person name="Suzuki T."/>
        </authorList>
    </citation>
    <scope>NUCLEOTIDE SEQUENCE [LARGE SCALE GENOMIC DNA]</scope>
    <source>
        <strain evidence="6 7">MAFF 305040</strain>
    </source>
</reference>
<name>A0A9P3FIQ7_9PEZI</name>
<evidence type="ECO:0000256" key="3">
    <source>
        <dbReference type="ARBA" id="ARBA00022833"/>
    </source>
</evidence>
<dbReference type="EMBL" id="BOLY01000005">
    <property type="protein sequence ID" value="GIZ45617.1"/>
    <property type="molecule type" value="Genomic_DNA"/>
</dbReference>
<dbReference type="Gene3D" id="6.10.140.2220">
    <property type="match status" value="1"/>
</dbReference>